<evidence type="ECO:0000256" key="1">
    <source>
        <dbReference type="SAM" id="Coils"/>
    </source>
</evidence>
<feature type="region of interest" description="Disordered" evidence="2">
    <location>
        <begin position="391"/>
        <end position="416"/>
    </location>
</feature>
<keyword evidence="4" id="KW-1185">Reference proteome</keyword>
<dbReference type="PANTHER" id="PTHR47026:SF2">
    <property type="entry name" value="FLAGELLAR ASSOCIATED PROTEIN"/>
    <property type="match status" value="1"/>
</dbReference>
<evidence type="ECO:0000256" key="2">
    <source>
        <dbReference type="SAM" id="MobiDB-lite"/>
    </source>
</evidence>
<accession>A0ABR2JZ24</accession>
<keyword evidence="1" id="KW-0175">Coiled coil</keyword>
<evidence type="ECO:0000313" key="4">
    <source>
        <dbReference type="Proteomes" id="UP001470230"/>
    </source>
</evidence>
<reference evidence="3 4" key="1">
    <citation type="submission" date="2024-04" db="EMBL/GenBank/DDBJ databases">
        <title>Tritrichomonas musculus Genome.</title>
        <authorList>
            <person name="Alves-Ferreira E."/>
            <person name="Grigg M."/>
            <person name="Lorenzi H."/>
            <person name="Galac M."/>
        </authorList>
    </citation>
    <scope>NUCLEOTIDE SEQUENCE [LARGE SCALE GENOMIC DNA]</scope>
    <source>
        <strain evidence="3 4">EAF2021</strain>
    </source>
</reference>
<organism evidence="3 4">
    <name type="scientific">Tritrichomonas musculus</name>
    <dbReference type="NCBI Taxonomy" id="1915356"/>
    <lineage>
        <taxon>Eukaryota</taxon>
        <taxon>Metamonada</taxon>
        <taxon>Parabasalia</taxon>
        <taxon>Tritrichomonadida</taxon>
        <taxon>Tritrichomonadidae</taxon>
        <taxon>Tritrichomonas</taxon>
    </lineage>
</organism>
<dbReference type="PANTHER" id="PTHR47026">
    <property type="entry name" value="PIGMENTOSA GTPASE REGULATOR-LIKE PROTEIN, PUTATIVE-RELATED"/>
    <property type="match status" value="1"/>
</dbReference>
<sequence length="500" mass="59171">MKPSLPVKEPLSQAGVKAPRIKPPKYIIKKEPDFNVEHAVMSITNGLPMKSVQPELYELLYPYLQIKRDKLVRDENIYAIQVVNKAIEDIEVYYQEQLEEKENRLMKEMAREQYELQKAKREEERRKRLHIFTKKEIDDNVDLAISGCYDQIDENIFKPLTAELRKLHKVAVKRDDLNTASMYDDAARKIISIGNSHKYGELANAKVQEYDKKVNIMKKELKTLQEDWDNKINEAKLIRDEDIRNLNREAQLRMIQFDELLANELPSQYKKYSSAYLNLRKKEKTLMTLKNFEEANEIKKYADSIQAKEDQEFRERYEADLELKRKDCLKKIQDKINVRVENSDLQLLQMQREAEREIGQAKRALNRYQIHQREAEQMAFYANIDSDESKKSVSSSSFSNMSSLSDSSRPLSGRRPLKIKINNNIDNENYNWKSKNNRTINSARDRDSQRAQWVKDIKTPRAFQEEKNSQDLFRQRRAINNMIYSKGGHPHVRRVPRKEY</sequence>
<comment type="caution">
    <text evidence="3">The sequence shown here is derived from an EMBL/GenBank/DDBJ whole genome shotgun (WGS) entry which is preliminary data.</text>
</comment>
<evidence type="ECO:0000313" key="3">
    <source>
        <dbReference type="EMBL" id="KAK8883100.1"/>
    </source>
</evidence>
<name>A0ABR2JZ24_9EUKA</name>
<protein>
    <submittedName>
        <fullName evidence="3">Uncharacterized protein</fullName>
    </submittedName>
</protein>
<feature type="coiled-coil region" evidence="1">
    <location>
        <begin position="95"/>
        <end position="127"/>
    </location>
</feature>
<proteinExistence type="predicted"/>
<dbReference type="EMBL" id="JAPFFF010000009">
    <property type="protein sequence ID" value="KAK8883100.1"/>
    <property type="molecule type" value="Genomic_DNA"/>
</dbReference>
<feature type="compositionally biased region" description="Low complexity" evidence="2">
    <location>
        <begin position="392"/>
        <end position="411"/>
    </location>
</feature>
<dbReference type="Proteomes" id="UP001470230">
    <property type="component" value="Unassembled WGS sequence"/>
</dbReference>
<gene>
    <name evidence="3" type="ORF">M9Y10_045748</name>
</gene>